<accession>A0A895XKK0</accession>
<sequence>MRDFKPTSDSVVEFVFKSDTYMVSPHAARGSALALNLQGQCMVIPVATILVSRGFITDTDWETPFSGRSREWQDALLAAAEANFDSALKGVG</sequence>
<name>A0A895XKK0_9ACTN</name>
<proteinExistence type="predicted"/>
<dbReference type="EMBL" id="CP070496">
    <property type="protein sequence ID" value="QSB03949.1"/>
    <property type="molecule type" value="Genomic_DNA"/>
</dbReference>
<gene>
    <name evidence="1" type="ORF">JQS30_08935</name>
</gene>
<evidence type="ECO:0000313" key="1">
    <source>
        <dbReference type="EMBL" id="QSB03949.1"/>
    </source>
</evidence>
<evidence type="ECO:0000313" key="2">
    <source>
        <dbReference type="Proteomes" id="UP000662939"/>
    </source>
</evidence>
<protein>
    <submittedName>
        <fullName evidence="1">Uncharacterized protein</fullName>
    </submittedName>
</protein>
<organism evidence="1 2">
    <name type="scientific">Natronoglycomyces albus</name>
    <dbReference type="NCBI Taxonomy" id="2811108"/>
    <lineage>
        <taxon>Bacteria</taxon>
        <taxon>Bacillati</taxon>
        <taxon>Actinomycetota</taxon>
        <taxon>Actinomycetes</taxon>
        <taxon>Glycomycetales</taxon>
        <taxon>Glycomycetaceae</taxon>
        <taxon>Natronoglycomyces</taxon>
    </lineage>
</organism>
<keyword evidence="2" id="KW-1185">Reference proteome</keyword>
<dbReference type="Proteomes" id="UP000662939">
    <property type="component" value="Chromosome"/>
</dbReference>
<reference evidence="1" key="1">
    <citation type="submission" date="2021-02" db="EMBL/GenBank/DDBJ databases">
        <title>Natronoglycomyces albus gen. nov., sp. nov, a haloalkaliphilic actinobacterium from a soda solonchak soil.</title>
        <authorList>
            <person name="Sorokin D.Y."/>
            <person name="Khijniak T.V."/>
            <person name="Zakharycheva A.P."/>
            <person name="Boueva O.V."/>
            <person name="Ariskina E.V."/>
            <person name="Hahnke R.L."/>
            <person name="Bunk B."/>
            <person name="Sproer C."/>
            <person name="Schumann P."/>
            <person name="Evtushenko L.I."/>
            <person name="Kublanov I.V."/>
        </authorList>
    </citation>
    <scope>NUCLEOTIDE SEQUENCE</scope>
    <source>
        <strain evidence="1">DSM 106290</strain>
    </source>
</reference>
<dbReference type="AlphaFoldDB" id="A0A895XKK0"/>
<dbReference type="KEGG" id="nav:JQS30_08935"/>
<dbReference type="RefSeq" id="WP_213169947.1">
    <property type="nucleotide sequence ID" value="NZ_CP070496.1"/>
</dbReference>